<dbReference type="PANTHER" id="PTHR32026:SF27">
    <property type="entry name" value="METHYLTRANSFERASE FKBM DOMAIN-CONTAINING PROTEIN-RELATED"/>
    <property type="match status" value="1"/>
</dbReference>
<feature type="domain" description="Methyltransferase" evidence="3">
    <location>
        <begin position="381"/>
        <end position="602"/>
    </location>
</feature>
<feature type="chain" id="PRO_5047521567" description="Methyltransferase domain-containing protein" evidence="2">
    <location>
        <begin position="18"/>
        <end position="608"/>
    </location>
</feature>
<dbReference type="InterPro" id="IPR025714">
    <property type="entry name" value="Methyltranfer_dom"/>
</dbReference>
<proteinExistence type="predicted"/>
<sequence length="608" mass="66004">MPLASTLLLASLAACAGRTKLRDEKRTTTTTHATTTTTPPTRFVFSHHKTGHVLAHRLVARINEGGESASHAGTWFGQGVDDNVTSFPKLGAYFAHRCLNCFEGALRPGSRVVNVVRDPLAMVASGYAYHARGSERQALLFRDLGERGGDLEPFTRPEALAPYGLPPARSRDESYVDYLGRLDTNRGLLAEMVRVDAWDLHEAVESVRTTRRYAGFHSVCLERFMGAKKGFDDAVADVLRWLDVAPRGSFDDLYLAGGAHATPHDDRGDLEALAAAHDDAYFDGAFRNASREIGCGAERRRRRLRKRTKDGWAAEAALKPPKYDAAALAAALARAAADPDARSARRGPPQVDATASDPKALPLVPAFDGSQDWVPISEAVGRGPGATWFQRYWEPCVGCAGLARLGAKGDGGKWICDPDSLFDERGAHPCAILSVGSNDDFTFERALIKAHGCLVHVYDHTSKPPDYAGEKHCKWCLDRSKIKFFKHGLAPRPDASGTFVTLGHMVKTLARDAGLGAVSLAKIDCEGCEFDVFREPATQAALRHVLHLNLEVHFLLGGEAVANADRVARMAALWADVAPLMVPFSKEPNIQFAPDCVEYAFVNAGAIL</sequence>
<dbReference type="InterPro" id="IPR027417">
    <property type="entry name" value="P-loop_NTPase"/>
</dbReference>
<keyword evidence="2" id="KW-0732">Signal</keyword>
<name>A0ABR1G7F9_AURAN</name>
<reference evidence="4 5" key="1">
    <citation type="submission" date="2024-03" db="EMBL/GenBank/DDBJ databases">
        <title>Aureococcus anophagefferens CCMP1851 and Kratosvirus quantuckense: Draft genome of a second virus-susceptible host strain in the model system.</title>
        <authorList>
            <person name="Chase E."/>
            <person name="Truchon A.R."/>
            <person name="Schepens W."/>
            <person name="Wilhelm S.W."/>
        </authorList>
    </citation>
    <scope>NUCLEOTIDE SEQUENCE [LARGE SCALE GENOMIC DNA]</scope>
    <source>
        <strain evidence="4 5">CCMP1851</strain>
    </source>
</reference>
<dbReference type="Proteomes" id="UP001363151">
    <property type="component" value="Unassembled WGS sequence"/>
</dbReference>
<dbReference type="SUPFAM" id="SSF52540">
    <property type="entry name" value="P-loop containing nucleoside triphosphate hydrolases"/>
    <property type="match status" value="1"/>
</dbReference>
<dbReference type="EMBL" id="JBBJCI010000081">
    <property type="protein sequence ID" value="KAK7249252.1"/>
    <property type="molecule type" value="Genomic_DNA"/>
</dbReference>
<gene>
    <name evidence="4" type="ORF">SO694_00046291</name>
</gene>
<feature type="signal peptide" evidence="2">
    <location>
        <begin position="1"/>
        <end position="17"/>
    </location>
</feature>
<evidence type="ECO:0000259" key="3">
    <source>
        <dbReference type="Pfam" id="PF13383"/>
    </source>
</evidence>
<accession>A0ABR1G7F9</accession>
<evidence type="ECO:0000313" key="4">
    <source>
        <dbReference type="EMBL" id="KAK7249252.1"/>
    </source>
</evidence>
<feature type="region of interest" description="Disordered" evidence="1">
    <location>
        <begin position="338"/>
        <end position="360"/>
    </location>
</feature>
<organism evidence="4 5">
    <name type="scientific">Aureococcus anophagefferens</name>
    <name type="common">Harmful bloom alga</name>
    <dbReference type="NCBI Taxonomy" id="44056"/>
    <lineage>
        <taxon>Eukaryota</taxon>
        <taxon>Sar</taxon>
        <taxon>Stramenopiles</taxon>
        <taxon>Ochrophyta</taxon>
        <taxon>Pelagophyceae</taxon>
        <taxon>Pelagomonadales</taxon>
        <taxon>Pelagomonadaceae</taxon>
        <taxon>Aureococcus</taxon>
    </lineage>
</organism>
<dbReference type="PANTHER" id="PTHR32026">
    <property type="entry name" value="METHYLTRANSFERASE-LIKE PROTEIN 24"/>
    <property type="match status" value="1"/>
</dbReference>
<comment type="caution">
    <text evidence="4">The sequence shown here is derived from an EMBL/GenBank/DDBJ whole genome shotgun (WGS) entry which is preliminary data.</text>
</comment>
<evidence type="ECO:0000256" key="2">
    <source>
        <dbReference type="SAM" id="SignalP"/>
    </source>
</evidence>
<evidence type="ECO:0000313" key="5">
    <source>
        <dbReference type="Proteomes" id="UP001363151"/>
    </source>
</evidence>
<keyword evidence="5" id="KW-1185">Reference proteome</keyword>
<evidence type="ECO:0000256" key="1">
    <source>
        <dbReference type="SAM" id="MobiDB-lite"/>
    </source>
</evidence>
<protein>
    <recommendedName>
        <fullName evidence="3">Methyltransferase domain-containing protein</fullName>
    </recommendedName>
</protein>
<dbReference type="InterPro" id="IPR026913">
    <property type="entry name" value="METTL24"/>
</dbReference>
<dbReference type="Pfam" id="PF13383">
    <property type="entry name" value="Methyltransf_22"/>
    <property type="match status" value="1"/>
</dbReference>